<dbReference type="AlphaFoldDB" id="G1XI00"/>
<dbReference type="HOGENOM" id="CLU_481425_0_0_1"/>
<dbReference type="GeneID" id="22895093"/>
<dbReference type="InParanoid" id="G1XI00"/>
<evidence type="ECO:0000256" key="1">
    <source>
        <dbReference type="SAM" id="MobiDB-lite"/>
    </source>
</evidence>
<feature type="region of interest" description="Disordered" evidence="1">
    <location>
        <begin position="365"/>
        <end position="385"/>
    </location>
</feature>
<feature type="region of interest" description="Disordered" evidence="1">
    <location>
        <begin position="260"/>
        <end position="283"/>
    </location>
</feature>
<feature type="region of interest" description="Disordered" evidence="1">
    <location>
        <begin position="312"/>
        <end position="348"/>
    </location>
</feature>
<feature type="region of interest" description="Disordered" evidence="1">
    <location>
        <begin position="408"/>
        <end position="428"/>
    </location>
</feature>
<evidence type="ECO:0000313" key="2">
    <source>
        <dbReference type="EMBL" id="EGX47231.1"/>
    </source>
</evidence>
<protein>
    <submittedName>
        <fullName evidence="2">Uncharacterized protein</fullName>
    </submittedName>
</protein>
<reference evidence="2 3" key="1">
    <citation type="journal article" date="2011" name="PLoS Pathog.">
        <title>Genomic and proteomic analyses of the fungus Arthrobotrys oligospora provide insights into nematode-trap formation.</title>
        <authorList>
            <person name="Yang J."/>
            <person name="Wang L."/>
            <person name="Ji X."/>
            <person name="Feng Y."/>
            <person name="Li X."/>
            <person name="Zou C."/>
            <person name="Xu J."/>
            <person name="Ren Y."/>
            <person name="Mi Q."/>
            <person name="Wu J."/>
            <person name="Liu S."/>
            <person name="Liu Y."/>
            <person name="Huang X."/>
            <person name="Wang H."/>
            <person name="Niu X."/>
            <person name="Li J."/>
            <person name="Liang L."/>
            <person name="Luo Y."/>
            <person name="Ji K."/>
            <person name="Zhou W."/>
            <person name="Yu Z."/>
            <person name="Li G."/>
            <person name="Liu Y."/>
            <person name="Li L."/>
            <person name="Qiao M."/>
            <person name="Feng L."/>
            <person name="Zhang K.-Q."/>
        </authorList>
    </citation>
    <scope>NUCLEOTIDE SEQUENCE [LARGE SCALE GENOMIC DNA]</scope>
    <source>
        <strain evidence="3">ATCC 24927 / CBS 115.81 / DSM 1491</strain>
    </source>
</reference>
<dbReference type="Proteomes" id="UP000008784">
    <property type="component" value="Unassembled WGS sequence"/>
</dbReference>
<proteinExistence type="predicted"/>
<evidence type="ECO:0000313" key="3">
    <source>
        <dbReference type="Proteomes" id="UP000008784"/>
    </source>
</evidence>
<feature type="compositionally biased region" description="Basic and acidic residues" evidence="1">
    <location>
        <begin position="267"/>
        <end position="277"/>
    </location>
</feature>
<dbReference type="RefSeq" id="XP_011124112.1">
    <property type="nucleotide sequence ID" value="XM_011125810.1"/>
</dbReference>
<organism evidence="2 3">
    <name type="scientific">Arthrobotrys oligospora (strain ATCC 24927 / CBS 115.81 / DSM 1491)</name>
    <name type="common">Nematode-trapping fungus</name>
    <name type="synonym">Didymozoophaga oligospora</name>
    <dbReference type="NCBI Taxonomy" id="756982"/>
    <lineage>
        <taxon>Eukaryota</taxon>
        <taxon>Fungi</taxon>
        <taxon>Dikarya</taxon>
        <taxon>Ascomycota</taxon>
        <taxon>Pezizomycotina</taxon>
        <taxon>Orbiliomycetes</taxon>
        <taxon>Orbiliales</taxon>
        <taxon>Orbiliaceae</taxon>
        <taxon>Orbilia</taxon>
        <taxon>Orbilia oligospora</taxon>
    </lineage>
</organism>
<comment type="caution">
    <text evidence="2">The sequence shown here is derived from an EMBL/GenBank/DDBJ whole genome shotgun (WGS) entry which is preliminary data.</text>
</comment>
<sequence>MAYPITDLRQAGEDWFPESIHHYSQKYSVSSELNQPFDLLLEGIELSSSGHVNELLDSNLAWSEEGIFALNSEPASNYNFLSTQLAAPNMPWTLGLYGESQIGWNSVPFENLTTFDVPTLLTHRETATAAGLPSYEPILAPMAPRSTAQNFGIEDGSHILNGMLHDPSHDTNIKPLNPSATQAKGVEVLFQLPPLKDLLKIPTAPVDTSVSLDSRVAPAVNDIMSLQSVFEPKDRRSYVHHVHNGAAVRSQLSTPVEASTLDGLEDSDSKTTPDPEIGKLQSQIECVGTPILNSKKQTDLSKEIEAEIVPYEEKPATSELEFATTGSDGEGDTPDTTKVTSTEREMAPAPQISTGFVDLTDTKSEIGVPDGMEEETSSRYRTSDKVVDPTKVKMNKRKRNTETNLVSGSRAVNSPRGTRPLKRRKKADSTQDLYHIPLAEMECVVMQFPEGPAYMKRIRLADGSVSVEMASGKEIEAFTKGTSIPLATIQCGKISNHTQGESDLKHSCLLTYTWRWQNGNEIEIGENELDVELLKKYWKKKGSNDMRFYYCFASNPCQVCDPILEELR</sequence>
<dbReference type="EMBL" id="ADOT01000165">
    <property type="protein sequence ID" value="EGX47231.1"/>
    <property type="molecule type" value="Genomic_DNA"/>
</dbReference>
<keyword evidence="3" id="KW-1185">Reference proteome</keyword>
<feature type="compositionally biased region" description="Basic and acidic residues" evidence="1">
    <location>
        <begin position="376"/>
        <end position="385"/>
    </location>
</feature>
<gene>
    <name evidence="2" type="ORF">AOL_s00091g52</name>
</gene>
<accession>G1XI00</accession>
<name>G1XI00_ARTOA</name>